<evidence type="ECO:0000313" key="2">
    <source>
        <dbReference type="EMBL" id="VDK45672.1"/>
    </source>
</evidence>
<proteinExistence type="predicted"/>
<dbReference type="OrthoDB" id="5862942at2759"/>
<dbReference type="InterPro" id="IPR009622">
    <property type="entry name" value="NDUFAF4"/>
</dbReference>
<dbReference type="GO" id="GO:0005739">
    <property type="term" value="C:mitochondrion"/>
    <property type="evidence" value="ECO:0007669"/>
    <property type="project" value="TreeGrafter"/>
</dbReference>
<reference evidence="2 3" key="2">
    <citation type="submission" date="2018-11" db="EMBL/GenBank/DDBJ databases">
        <authorList>
            <consortium name="Pathogen Informatics"/>
        </authorList>
    </citation>
    <scope>NUCLEOTIDE SEQUENCE [LARGE SCALE GENOMIC DNA]</scope>
</reference>
<dbReference type="AlphaFoldDB" id="A0A0M3JVK9"/>
<sequence length="264" mass="31258">MKRIFGSLTRSVNKKSIDKAVKHTEKIDEGELEFYFMCLTTYENVIIILQVTVAAPKYPTEKKYFDNAQKNVEVKKVGSMGFPLPLPSWESEWLHRNDPVWEYGFYEPPEEKMPKGKLMFREALEVMRAKLELQASLEFDRPQKFEAEKILQEHPAVSRVEQEKLDRMWKYFRPFERRDEQKVVRLSDLAALQEAMHGYSDETSLTDGFRSNFKKMLEQNSNAKEAFLKLEEEEQKLFLEAVKEQRESERKRLVERLAEIESVC</sequence>
<dbReference type="WBParaSite" id="ASIM_0001226501-mRNA-1">
    <property type="protein sequence ID" value="ASIM_0001226501-mRNA-1"/>
    <property type="gene ID" value="ASIM_0001226501"/>
</dbReference>
<organism evidence="4">
    <name type="scientific">Anisakis simplex</name>
    <name type="common">Herring worm</name>
    <dbReference type="NCBI Taxonomy" id="6269"/>
    <lineage>
        <taxon>Eukaryota</taxon>
        <taxon>Metazoa</taxon>
        <taxon>Ecdysozoa</taxon>
        <taxon>Nematoda</taxon>
        <taxon>Chromadorea</taxon>
        <taxon>Rhabditida</taxon>
        <taxon>Spirurina</taxon>
        <taxon>Ascaridomorpha</taxon>
        <taxon>Ascaridoidea</taxon>
        <taxon>Anisakidae</taxon>
        <taxon>Anisakis</taxon>
        <taxon>Anisakis simplex complex</taxon>
    </lineage>
</organism>
<keyword evidence="3" id="KW-1185">Reference proteome</keyword>
<feature type="coiled-coil region" evidence="1">
    <location>
        <begin position="213"/>
        <end position="263"/>
    </location>
</feature>
<accession>A0A0M3JVK9</accession>
<dbReference type="GO" id="GO:0032981">
    <property type="term" value="P:mitochondrial respiratory chain complex I assembly"/>
    <property type="evidence" value="ECO:0007669"/>
    <property type="project" value="InterPro"/>
</dbReference>
<evidence type="ECO:0000256" key="1">
    <source>
        <dbReference type="SAM" id="Coils"/>
    </source>
</evidence>
<reference evidence="4" key="1">
    <citation type="submission" date="2017-02" db="UniProtKB">
        <authorList>
            <consortium name="WormBaseParasite"/>
        </authorList>
    </citation>
    <scope>IDENTIFICATION</scope>
</reference>
<dbReference type="Proteomes" id="UP000267096">
    <property type="component" value="Unassembled WGS sequence"/>
</dbReference>
<evidence type="ECO:0000313" key="4">
    <source>
        <dbReference type="WBParaSite" id="ASIM_0001226501-mRNA-1"/>
    </source>
</evidence>
<gene>
    <name evidence="2" type="ORF">ASIM_LOCUS11731</name>
</gene>
<dbReference type="EMBL" id="UYRR01031097">
    <property type="protein sequence ID" value="VDK45672.1"/>
    <property type="molecule type" value="Genomic_DNA"/>
</dbReference>
<name>A0A0M3JVK9_ANISI</name>
<keyword evidence="1" id="KW-0175">Coiled coil</keyword>
<dbReference type="PANTHER" id="PTHR13338:SF4">
    <property type="entry name" value="NADH DEHYDROGENASE [UBIQUINONE] 1 ALPHA SUBCOMPLEX ASSEMBLY FACTOR 4"/>
    <property type="match status" value="1"/>
</dbReference>
<protein>
    <submittedName>
        <fullName evidence="4">39S ribosomal protein L59, mitochondrial</fullName>
    </submittedName>
</protein>
<dbReference type="PANTHER" id="PTHR13338">
    <property type="entry name" value="UPF0240 PROTEIN"/>
    <property type="match status" value="1"/>
</dbReference>
<evidence type="ECO:0000313" key="3">
    <source>
        <dbReference type="Proteomes" id="UP000267096"/>
    </source>
</evidence>